<dbReference type="AlphaFoldDB" id="A0A8G0PJL3"/>
<reference evidence="1 2" key="1">
    <citation type="journal article" date="2021" name="BMC Genomics">
        <title>Telomere-to-telomere genome assembly of asparaginase-producing Trichoderma simmonsii.</title>
        <authorList>
            <person name="Chung D."/>
            <person name="Kwon Y.M."/>
            <person name="Yang Y."/>
        </authorList>
    </citation>
    <scope>NUCLEOTIDE SEQUENCE [LARGE SCALE GENOMIC DNA]</scope>
    <source>
        <strain evidence="1 2">GH-Sj1</strain>
    </source>
</reference>
<sequence length="130" mass="15116">MSFISLILKYCINWQLSSLAYQRCGKSTSHTKSHIEYRYLKETTSRPVAGHYTLCCLRTLFEARAMEYCFATCNLLSRYFRACLSLSFNQQFHIGSATMRTIQPTSAIWRQHATGIKEDVFEDFFVEEIG</sequence>
<keyword evidence="2" id="KW-1185">Reference proteome</keyword>
<name>A0A8G0PJL3_9HYPO</name>
<dbReference type="EMBL" id="CP075866">
    <property type="protein sequence ID" value="QYS98973.1"/>
    <property type="molecule type" value="Genomic_DNA"/>
</dbReference>
<evidence type="ECO:0000313" key="1">
    <source>
        <dbReference type="EMBL" id="QYS98973.1"/>
    </source>
</evidence>
<evidence type="ECO:0000313" key="2">
    <source>
        <dbReference type="Proteomes" id="UP000826661"/>
    </source>
</evidence>
<dbReference type="Proteomes" id="UP000826661">
    <property type="component" value="Chromosome III"/>
</dbReference>
<accession>A0A8G0PJL3</accession>
<gene>
    <name evidence="1" type="ORF">H0G86_006127</name>
</gene>
<proteinExistence type="predicted"/>
<protein>
    <submittedName>
        <fullName evidence="1">Uncharacterized protein</fullName>
    </submittedName>
</protein>
<organism evidence="1 2">
    <name type="scientific">Trichoderma simmonsii</name>
    <dbReference type="NCBI Taxonomy" id="1491479"/>
    <lineage>
        <taxon>Eukaryota</taxon>
        <taxon>Fungi</taxon>
        <taxon>Dikarya</taxon>
        <taxon>Ascomycota</taxon>
        <taxon>Pezizomycotina</taxon>
        <taxon>Sordariomycetes</taxon>
        <taxon>Hypocreomycetidae</taxon>
        <taxon>Hypocreales</taxon>
        <taxon>Hypocreaceae</taxon>
        <taxon>Trichoderma</taxon>
    </lineage>
</organism>